<dbReference type="SUPFAM" id="SSF53254">
    <property type="entry name" value="Phosphoglycerate mutase-like"/>
    <property type="match status" value="1"/>
</dbReference>
<protein>
    <submittedName>
        <fullName evidence="2">Histidine phosphatase family protein</fullName>
    </submittedName>
</protein>
<evidence type="ECO:0000256" key="1">
    <source>
        <dbReference type="ARBA" id="ARBA00022801"/>
    </source>
</evidence>
<dbReference type="PANTHER" id="PTHR20935">
    <property type="entry name" value="PHOSPHOGLYCERATE MUTASE-RELATED"/>
    <property type="match status" value="1"/>
</dbReference>
<sequence length="237" mass="25713">MGRIRLVRHGQASFLAEDYDRLSETGMRQSVALGAWLRRTGQDADLVLRGSLRRHRETAEACLAAWKPEEGRPVETVEDAAFDEFDHLDVLGALRPELRAPGALAAFLRGQDDPRRAFQALFVRSLERWTAGGHGGHGGDYRESWTAFRERCAAGLRRAIERAPSGSVWVFTSGGPVAVACQQVLGLSDRGTLDLNAVIANTGVTTLLHGRGRLSLGSFNATGHLEAACDAGLLTLR</sequence>
<evidence type="ECO:0000313" key="3">
    <source>
        <dbReference type="Proteomes" id="UP000245629"/>
    </source>
</evidence>
<dbReference type="RefSeq" id="WP_109332809.1">
    <property type="nucleotide sequence ID" value="NZ_CP029357.1"/>
</dbReference>
<dbReference type="OrthoDB" id="280692at2"/>
<name>A0A2S2CYD5_9PROT</name>
<dbReference type="PANTHER" id="PTHR20935:SF0">
    <property type="entry name" value="SERINE_THREONINE-PROTEIN PHOSPHATASE PGAM5, MITOCHONDRIAL"/>
    <property type="match status" value="1"/>
</dbReference>
<accession>A0A2S2CYD5</accession>
<dbReference type="InterPro" id="IPR029033">
    <property type="entry name" value="His_PPase_superfam"/>
</dbReference>
<dbReference type="Pfam" id="PF00300">
    <property type="entry name" value="His_Phos_1"/>
    <property type="match status" value="1"/>
</dbReference>
<dbReference type="AlphaFoldDB" id="A0A2S2CYD5"/>
<proteinExistence type="predicted"/>
<keyword evidence="1" id="KW-0378">Hydrolase</keyword>
<dbReference type="InterPro" id="IPR013078">
    <property type="entry name" value="His_Pase_superF_clade-1"/>
</dbReference>
<reference evidence="3" key="1">
    <citation type="submission" date="2018-05" db="EMBL/GenBank/DDBJ databases">
        <title>Azospirillum thermophila sp. nov., a novel isolated from hot spring.</title>
        <authorList>
            <person name="Zhao Z."/>
        </authorList>
    </citation>
    <scope>NUCLEOTIDE SEQUENCE [LARGE SCALE GENOMIC DNA]</scope>
    <source>
        <strain evidence="3">CFH 70021</strain>
        <plasmid evidence="3">unnamed2</plasmid>
    </source>
</reference>
<keyword evidence="2" id="KW-0614">Plasmid</keyword>
<dbReference type="EMBL" id="CP029357">
    <property type="protein sequence ID" value="AWK89478.1"/>
    <property type="molecule type" value="Genomic_DNA"/>
</dbReference>
<dbReference type="InterPro" id="IPR051021">
    <property type="entry name" value="Mito_Ser/Thr_phosphatase"/>
</dbReference>
<dbReference type="KEGG" id="azz:DEW08_26000"/>
<keyword evidence="3" id="KW-1185">Reference proteome</keyword>
<dbReference type="Gene3D" id="3.40.50.1240">
    <property type="entry name" value="Phosphoglycerate mutase-like"/>
    <property type="match status" value="1"/>
</dbReference>
<geneLocation type="plasmid" evidence="2 3">
    <name>unnamed2</name>
</geneLocation>
<gene>
    <name evidence="2" type="ORF">DEW08_26000</name>
</gene>
<organism evidence="2 3">
    <name type="scientific">Azospirillum thermophilum</name>
    <dbReference type="NCBI Taxonomy" id="2202148"/>
    <lineage>
        <taxon>Bacteria</taxon>
        <taxon>Pseudomonadati</taxon>
        <taxon>Pseudomonadota</taxon>
        <taxon>Alphaproteobacteria</taxon>
        <taxon>Rhodospirillales</taxon>
        <taxon>Azospirillaceae</taxon>
        <taxon>Azospirillum</taxon>
    </lineage>
</organism>
<dbReference type="CDD" id="cd07067">
    <property type="entry name" value="HP_PGM_like"/>
    <property type="match status" value="1"/>
</dbReference>
<dbReference type="SMART" id="SM00855">
    <property type="entry name" value="PGAM"/>
    <property type="match status" value="1"/>
</dbReference>
<evidence type="ECO:0000313" key="2">
    <source>
        <dbReference type="EMBL" id="AWK89478.1"/>
    </source>
</evidence>
<dbReference type="Proteomes" id="UP000245629">
    <property type="component" value="Plasmid unnamed2"/>
</dbReference>
<dbReference type="GO" id="GO:0016787">
    <property type="term" value="F:hydrolase activity"/>
    <property type="evidence" value="ECO:0007669"/>
    <property type="project" value="UniProtKB-KW"/>
</dbReference>